<proteinExistence type="predicted"/>
<dbReference type="InterPro" id="IPR044678">
    <property type="entry name" value="COR27/28"/>
</dbReference>
<organism evidence="2 3">
    <name type="scientific">Nepenthes gracilis</name>
    <name type="common">Slender pitcher plant</name>
    <dbReference type="NCBI Taxonomy" id="150966"/>
    <lineage>
        <taxon>Eukaryota</taxon>
        <taxon>Viridiplantae</taxon>
        <taxon>Streptophyta</taxon>
        <taxon>Embryophyta</taxon>
        <taxon>Tracheophyta</taxon>
        <taxon>Spermatophyta</taxon>
        <taxon>Magnoliopsida</taxon>
        <taxon>eudicotyledons</taxon>
        <taxon>Gunneridae</taxon>
        <taxon>Pentapetalae</taxon>
        <taxon>Caryophyllales</taxon>
        <taxon>Nepenthaceae</taxon>
        <taxon>Nepenthes</taxon>
    </lineage>
</organism>
<reference evidence="2" key="1">
    <citation type="submission" date="2023-05" db="EMBL/GenBank/DDBJ databases">
        <title>Nepenthes gracilis genome sequencing.</title>
        <authorList>
            <person name="Fukushima K."/>
        </authorList>
    </citation>
    <scope>NUCLEOTIDE SEQUENCE</scope>
    <source>
        <strain evidence="2">SING2019-196</strain>
    </source>
</reference>
<dbReference type="PANTHER" id="PTHR33676:SF15">
    <property type="entry name" value="OS02G0674233 PROTEIN"/>
    <property type="match status" value="1"/>
</dbReference>
<evidence type="ECO:0000256" key="1">
    <source>
        <dbReference type="SAM" id="MobiDB-lite"/>
    </source>
</evidence>
<name>A0AAD3TFI8_NEPGR</name>
<dbReference type="Proteomes" id="UP001279734">
    <property type="component" value="Unassembled WGS sequence"/>
</dbReference>
<comment type="caution">
    <text evidence="2">The sequence shown here is derived from an EMBL/GenBank/DDBJ whole genome shotgun (WGS) entry which is preliminary data.</text>
</comment>
<accession>A0AAD3TFI8</accession>
<feature type="compositionally biased region" description="Low complexity" evidence="1">
    <location>
        <begin position="73"/>
        <end position="82"/>
    </location>
</feature>
<protein>
    <submittedName>
        <fullName evidence="2">Uncharacterized protein</fullName>
    </submittedName>
</protein>
<gene>
    <name evidence="2" type="ORF">Nepgr_029976</name>
</gene>
<dbReference type="AlphaFoldDB" id="A0AAD3TFI8"/>
<feature type="compositionally biased region" description="Basic and acidic residues" evidence="1">
    <location>
        <begin position="62"/>
        <end position="72"/>
    </location>
</feature>
<feature type="region of interest" description="Disordered" evidence="1">
    <location>
        <begin position="62"/>
        <end position="116"/>
    </location>
</feature>
<dbReference type="GO" id="GO:0042752">
    <property type="term" value="P:regulation of circadian rhythm"/>
    <property type="evidence" value="ECO:0007669"/>
    <property type="project" value="InterPro"/>
</dbReference>
<evidence type="ECO:0000313" key="2">
    <source>
        <dbReference type="EMBL" id="GMH28133.1"/>
    </source>
</evidence>
<sequence>MHPEMDRQKIANEKTGNWTNEKHLHFLSFMEATFVRTMLESNAQKFRLDRYVPDISESTRDLKALKRSRSSDAVDTSSSTTRTSRRRRRSPTDPYNVSHDQDQVDPLAEGVTGSKK</sequence>
<keyword evidence="3" id="KW-1185">Reference proteome</keyword>
<evidence type="ECO:0000313" key="3">
    <source>
        <dbReference type="Proteomes" id="UP001279734"/>
    </source>
</evidence>
<dbReference type="EMBL" id="BSYO01000034">
    <property type="protein sequence ID" value="GMH28133.1"/>
    <property type="molecule type" value="Genomic_DNA"/>
</dbReference>
<dbReference type="GO" id="GO:0009409">
    <property type="term" value="P:response to cold"/>
    <property type="evidence" value="ECO:0007669"/>
    <property type="project" value="InterPro"/>
</dbReference>
<dbReference type="PANTHER" id="PTHR33676">
    <property type="entry name" value="COLD REGULATED PROTEIN 27"/>
    <property type="match status" value="1"/>
</dbReference>